<dbReference type="STRING" id="1034346.GCA_000313565_00608"/>
<keyword evidence="4" id="KW-1185">Reference proteome</keyword>
<accession>A0A318KNE1</accession>
<organism evidence="3 4">
    <name type="scientific">Dielma fastidiosa</name>
    <dbReference type="NCBI Taxonomy" id="1034346"/>
    <lineage>
        <taxon>Bacteria</taxon>
        <taxon>Bacillati</taxon>
        <taxon>Bacillota</taxon>
        <taxon>Erysipelotrichia</taxon>
        <taxon>Erysipelotrichales</taxon>
        <taxon>Erysipelotrichaceae</taxon>
        <taxon>Dielma</taxon>
    </lineage>
</organism>
<gene>
    <name evidence="3" type="ORF">DES51_10514</name>
</gene>
<dbReference type="InterPro" id="IPR037143">
    <property type="entry name" value="4-PPantetheinyl_Trfase_dom_sf"/>
</dbReference>
<name>A0A318KNE1_9FIRM</name>
<dbReference type="EMBL" id="QJKH01000005">
    <property type="protein sequence ID" value="PXX79544.1"/>
    <property type="molecule type" value="Genomic_DNA"/>
</dbReference>
<dbReference type="Pfam" id="PF01648">
    <property type="entry name" value="ACPS"/>
    <property type="match status" value="1"/>
</dbReference>
<protein>
    <submittedName>
        <fullName evidence="3">4'-phosphopantetheinyl transferase superfamily protein</fullName>
    </submittedName>
</protein>
<dbReference type="Proteomes" id="UP000247612">
    <property type="component" value="Unassembled WGS sequence"/>
</dbReference>
<dbReference type="Gene3D" id="3.90.470.20">
    <property type="entry name" value="4'-phosphopantetheinyl transferase domain"/>
    <property type="match status" value="2"/>
</dbReference>
<comment type="caution">
    <text evidence="3">The sequence shown here is derived from an EMBL/GenBank/DDBJ whole genome shotgun (WGS) entry which is preliminary data.</text>
</comment>
<evidence type="ECO:0000313" key="4">
    <source>
        <dbReference type="Proteomes" id="UP000247612"/>
    </source>
</evidence>
<evidence type="ECO:0000259" key="2">
    <source>
        <dbReference type="Pfam" id="PF01648"/>
    </source>
</evidence>
<proteinExistence type="predicted"/>
<dbReference type="SUPFAM" id="SSF56214">
    <property type="entry name" value="4'-phosphopantetheinyl transferase"/>
    <property type="match status" value="2"/>
</dbReference>
<evidence type="ECO:0000256" key="1">
    <source>
        <dbReference type="ARBA" id="ARBA00022679"/>
    </source>
</evidence>
<feature type="domain" description="4'-phosphopantetheinyl transferase" evidence="2">
    <location>
        <begin position="104"/>
        <end position="159"/>
    </location>
</feature>
<dbReference type="GO" id="GO:0008897">
    <property type="term" value="F:holo-[acyl-carrier-protein] synthase activity"/>
    <property type="evidence" value="ECO:0007669"/>
    <property type="project" value="InterPro"/>
</dbReference>
<sequence length="209" mass="24272">MNKTETIIYWMNTECFNEASYFEKGLNQLNEERHTITLALNQREDQNLSLAAGLLLDLAVEASGIKADVLHDHENKPYVLNHPELFISCTHCHPYAAAIISKQPVGIDIESQRIDFSDIEKHYYSDEEKNYLQSFSNNNDRQKARTDLWCRKECLIKFDRLRDLKALSGLKPPLGYRFISQFIAGYSFEILIPDTSYSIQEVTIHDFKF</sequence>
<dbReference type="AlphaFoldDB" id="A0A318KNE1"/>
<keyword evidence="1 3" id="KW-0808">Transferase</keyword>
<dbReference type="RefSeq" id="WP_022936914.1">
    <property type="nucleotide sequence ID" value="NZ_CABKRQ010000002.1"/>
</dbReference>
<dbReference type="InterPro" id="IPR008278">
    <property type="entry name" value="4-PPantetheinyl_Trfase_dom"/>
</dbReference>
<evidence type="ECO:0000313" key="3">
    <source>
        <dbReference type="EMBL" id="PXX79544.1"/>
    </source>
</evidence>
<reference evidence="3 4" key="1">
    <citation type="submission" date="2018-05" db="EMBL/GenBank/DDBJ databases">
        <title>Genomic Encyclopedia of Type Strains, Phase IV (KMG-IV): sequencing the most valuable type-strain genomes for metagenomic binning, comparative biology and taxonomic classification.</title>
        <authorList>
            <person name="Goeker M."/>
        </authorList>
    </citation>
    <scope>NUCLEOTIDE SEQUENCE [LARGE SCALE GENOMIC DNA]</scope>
    <source>
        <strain evidence="3 4">JC118</strain>
    </source>
</reference>
<dbReference type="GO" id="GO:0000287">
    <property type="term" value="F:magnesium ion binding"/>
    <property type="evidence" value="ECO:0007669"/>
    <property type="project" value="InterPro"/>
</dbReference>